<proteinExistence type="predicted"/>
<keyword evidence="2" id="KW-1185">Reference proteome</keyword>
<protein>
    <recommendedName>
        <fullName evidence="3">Type IV secretion protein IcmB</fullName>
    </recommendedName>
</protein>
<evidence type="ECO:0000313" key="2">
    <source>
        <dbReference type="Proteomes" id="UP000035955"/>
    </source>
</evidence>
<dbReference type="EMBL" id="LABY01000162">
    <property type="protein sequence ID" value="KMO33042.1"/>
    <property type="molecule type" value="Genomic_DNA"/>
</dbReference>
<accession>A0A0J6SH59</accession>
<sequence length="995" mass="111860">MRTADKFCDLAGFDPEREEAVVYAHDGSQVTLIEIDGIRSIVSPDDYLVNVVERFAGGIAQILKRPGHQLTISYESSLNTAKVIEPFVERQGRRARQKGLSVEALIEEGRAVLEERARSETILLAAWTRPTAGTPEEVRREQRDNRRAWQELPPAHDAQNPYLRLGSLDGVHAAFVRRVMEALGEARLQGRILAPDGQGRRRDLEQIRAAVLYHETPDGWTPYGPGTRRYPGAKERHDDDVSDFFTPTVARQIMTSNAQASSNMRALDMGGRRYALAVMRMFPSSILPFNRLLDSLLESSSRSADMPFRVCFHLEALRDADVGFRLKKVLAGLLAFASPSNKNLFRALRQLEEVVEKDGEAIVKGRVIATTWTEPGEDPGLLERRRSYLMSGMMTWGEAVMTDAPHNPLRALCETVAGMTVQAEIPPGSIAPLGDLAAMLPFHRTAPIFKQGQSMLVTPDGKPVPYEALSPEQLFWLTLIYATPGSGKSVLMNRLNVEFASFSAGAALPFLAVIDVGVSSSGFIELVRNALPPERRHEAYYVRLLNTPDFAVNFLDLGLGRRMPLERERSFIENFLTTLLNVSNSEVALLIPRLITRVYQLKSDLQFSSSPAVYQPNVDPELDRLIAHYGIKVGDRSKWWSIVDAFVERRLSTAAQRAQRYAMPVLEDFARVLAEPIMVQDFPAELIRHVQRSLESAIEKFPIFSRPTRLDLGEARVVSIDLQDVAMRHKSPEAERNNALMFMIARHVYLSKISGFAEEIAKMDFPPEDAIRAEYVRYWEARYAEVAETPKRLCMDEYHLTGGVETIARQVKSDAREGRKWGLELILVSQLLADFDTLANMASTVLVLNADSNEIREQARKTFGFDQAVKSALERQVHGPQGRRGANILARFKLREEERWIVLNNSLGPRMLWALTTKAEDRLVRDELYRRMAVNEALRILAARFPDGTAIETWGRMSALARFGEDRIAKTIVDQVLGELMSDAQPQIDRSRTAA</sequence>
<reference evidence="1 2" key="1">
    <citation type="submission" date="2015-03" db="EMBL/GenBank/DDBJ databases">
        <title>Genome sequencing of Methylobacterium variabile DSM 16961.</title>
        <authorList>
            <person name="Chaudhry V."/>
            <person name="Patil P.B."/>
        </authorList>
    </citation>
    <scope>NUCLEOTIDE SEQUENCE [LARGE SCALE GENOMIC DNA]</scope>
    <source>
        <strain evidence="1 2">DSM 16961</strain>
    </source>
</reference>
<dbReference type="SUPFAM" id="SSF52540">
    <property type="entry name" value="P-loop containing nucleoside triphosphate hydrolases"/>
    <property type="match status" value="1"/>
</dbReference>
<dbReference type="AlphaFoldDB" id="A0A0J6SH59"/>
<gene>
    <name evidence="1" type="ORF">VQ02_21935</name>
</gene>
<comment type="caution">
    <text evidence="1">The sequence shown here is derived from an EMBL/GenBank/DDBJ whole genome shotgun (WGS) entry which is preliminary data.</text>
</comment>
<dbReference type="RefSeq" id="WP_048446342.1">
    <property type="nucleotide sequence ID" value="NZ_LABY01000162.1"/>
</dbReference>
<evidence type="ECO:0008006" key="3">
    <source>
        <dbReference type="Google" id="ProtNLM"/>
    </source>
</evidence>
<dbReference type="Gene3D" id="3.40.50.300">
    <property type="entry name" value="P-loop containing nucleotide triphosphate hydrolases"/>
    <property type="match status" value="1"/>
</dbReference>
<organism evidence="1 2">
    <name type="scientific">Methylobacterium variabile</name>
    <dbReference type="NCBI Taxonomy" id="298794"/>
    <lineage>
        <taxon>Bacteria</taxon>
        <taxon>Pseudomonadati</taxon>
        <taxon>Pseudomonadota</taxon>
        <taxon>Alphaproteobacteria</taxon>
        <taxon>Hyphomicrobiales</taxon>
        <taxon>Methylobacteriaceae</taxon>
        <taxon>Methylobacterium</taxon>
    </lineage>
</organism>
<dbReference type="PATRIC" id="fig|298794.3.peg.1781"/>
<dbReference type="Proteomes" id="UP000035955">
    <property type="component" value="Unassembled WGS sequence"/>
</dbReference>
<dbReference type="InterPro" id="IPR027417">
    <property type="entry name" value="P-loop_NTPase"/>
</dbReference>
<name>A0A0J6SH59_9HYPH</name>
<evidence type="ECO:0000313" key="1">
    <source>
        <dbReference type="EMBL" id="KMO33042.1"/>
    </source>
</evidence>
<dbReference type="OrthoDB" id="7229084at2"/>